<dbReference type="EMBL" id="JAPFFM010000007">
    <property type="protein sequence ID" value="KAJ6756868.1"/>
    <property type="molecule type" value="Genomic_DNA"/>
</dbReference>
<sequence>MSGHRVVRVGRAPCLCTELSSPQPHHFQPKALQGLRRGGVPCVAYSTLVEFECEGVPLCLVPPRGAGRTGSRARVPVERTLAELGTTCDRSCSRMQNVKPALGPPPFRPPFEPLVLDKIDFLARLGPAAGIFGDGDRRVVLSPRNATRLIPLVVISLSQRLSHACLDFGLGRPVPPRCAPVASSPSTGDALLGLNRPGRAFGAVTLKKLECSKQAYAPDTLAWDNIIGFRSYSRWPSGSE</sequence>
<evidence type="ECO:0000313" key="1">
    <source>
        <dbReference type="EMBL" id="KAJ6756868.1"/>
    </source>
</evidence>
<gene>
    <name evidence="1" type="ORF">OIU74_026170</name>
</gene>
<dbReference type="Proteomes" id="UP001151752">
    <property type="component" value="Chromosome 13"/>
</dbReference>
<name>A0A9Q1A3I1_9ROSI</name>
<proteinExistence type="predicted"/>
<protein>
    <submittedName>
        <fullName evidence="1">Uncharacterized protein</fullName>
    </submittedName>
</protein>
<dbReference type="AlphaFoldDB" id="A0A9Q1A3I1"/>
<accession>A0A9Q1A3I1</accession>
<organism evidence="1 2">
    <name type="scientific">Salix koriyanagi</name>
    <dbReference type="NCBI Taxonomy" id="2511006"/>
    <lineage>
        <taxon>Eukaryota</taxon>
        <taxon>Viridiplantae</taxon>
        <taxon>Streptophyta</taxon>
        <taxon>Embryophyta</taxon>
        <taxon>Tracheophyta</taxon>
        <taxon>Spermatophyta</taxon>
        <taxon>Magnoliopsida</taxon>
        <taxon>eudicotyledons</taxon>
        <taxon>Gunneridae</taxon>
        <taxon>Pentapetalae</taxon>
        <taxon>rosids</taxon>
        <taxon>fabids</taxon>
        <taxon>Malpighiales</taxon>
        <taxon>Salicaceae</taxon>
        <taxon>Saliceae</taxon>
        <taxon>Salix</taxon>
    </lineage>
</organism>
<reference evidence="1" key="1">
    <citation type="submission" date="2022-11" db="EMBL/GenBank/DDBJ databases">
        <authorList>
            <person name="Hyden B.L."/>
            <person name="Feng K."/>
            <person name="Yates T."/>
            <person name="Jawdy S."/>
            <person name="Smart L.B."/>
            <person name="Muchero W."/>
        </authorList>
    </citation>
    <scope>NUCLEOTIDE SEQUENCE</scope>
    <source>
        <tissue evidence="1">Shoot tip</tissue>
    </source>
</reference>
<keyword evidence="2" id="KW-1185">Reference proteome</keyword>
<reference evidence="1" key="2">
    <citation type="journal article" date="2023" name="Int. J. Mol. Sci.">
        <title>De Novo Assembly and Annotation of 11 Diverse Shrub Willow (Salix) Genomes Reveals Novel Gene Organization in Sex-Linked Regions.</title>
        <authorList>
            <person name="Hyden B."/>
            <person name="Feng K."/>
            <person name="Yates T.B."/>
            <person name="Jawdy S."/>
            <person name="Cereghino C."/>
            <person name="Smart L.B."/>
            <person name="Muchero W."/>
        </authorList>
    </citation>
    <scope>NUCLEOTIDE SEQUENCE</scope>
    <source>
        <tissue evidence="1">Shoot tip</tissue>
    </source>
</reference>
<evidence type="ECO:0000313" key="2">
    <source>
        <dbReference type="Proteomes" id="UP001151752"/>
    </source>
</evidence>
<comment type="caution">
    <text evidence="1">The sequence shown here is derived from an EMBL/GenBank/DDBJ whole genome shotgun (WGS) entry which is preliminary data.</text>
</comment>